<dbReference type="InterPro" id="IPR010982">
    <property type="entry name" value="Lambda_DNA-bd_dom_sf"/>
</dbReference>
<name>A0A5P1UY45_9GAMM</name>
<evidence type="ECO:0000259" key="2">
    <source>
        <dbReference type="PROSITE" id="PS50943"/>
    </source>
</evidence>
<dbReference type="Gene3D" id="1.10.10.2910">
    <property type="match status" value="1"/>
</dbReference>
<dbReference type="EMBL" id="CP043909">
    <property type="protein sequence ID" value="QER41023.1"/>
    <property type="molecule type" value="Genomic_DNA"/>
</dbReference>
<dbReference type="Proteomes" id="UP000325177">
    <property type="component" value="Chromosome"/>
</dbReference>
<dbReference type="RefSeq" id="WP_150027497.1">
    <property type="nucleotide sequence ID" value="NZ_CP043909.1"/>
</dbReference>
<comment type="similarity">
    <text evidence="1">Belongs to the short-chain fatty acyl-CoA assimilation regulator (ScfR) family.</text>
</comment>
<proteinExistence type="inferred from homology"/>
<protein>
    <submittedName>
        <fullName evidence="3">ImmA/IrrE family metallo-endopeptidase</fullName>
    </submittedName>
</protein>
<dbReference type="Pfam" id="PF06114">
    <property type="entry name" value="Peptidase_M78"/>
    <property type="match status" value="1"/>
</dbReference>
<evidence type="ECO:0000313" key="3">
    <source>
        <dbReference type="EMBL" id="QER41023.1"/>
    </source>
</evidence>
<dbReference type="PANTHER" id="PTHR40455">
    <property type="entry name" value="ANTITOXIN HIGA"/>
    <property type="match status" value="1"/>
</dbReference>
<dbReference type="GO" id="GO:0001046">
    <property type="term" value="F:core promoter sequence-specific DNA binding"/>
    <property type="evidence" value="ECO:0007669"/>
    <property type="project" value="TreeGrafter"/>
</dbReference>
<reference evidence="3 4" key="1">
    <citation type="submission" date="2019-09" db="EMBL/GenBank/DDBJ databases">
        <title>Acinetobacter sp. C16S1 isolated from saline soil.</title>
        <authorList>
            <person name="Xu L."/>
            <person name="Sun J.-Q."/>
        </authorList>
    </citation>
    <scope>NUCLEOTIDE SEQUENCE [LARGE SCALE GENOMIC DNA]</scope>
    <source>
        <strain evidence="3 4">C16S1</strain>
    </source>
</reference>
<evidence type="ECO:0000313" key="4">
    <source>
        <dbReference type="Proteomes" id="UP000325177"/>
    </source>
</evidence>
<dbReference type="SUPFAM" id="SSF47413">
    <property type="entry name" value="lambda repressor-like DNA-binding domains"/>
    <property type="match status" value="1"/>
</dbReference>
<dbReference type="InterPro" id="IPR039060">
    <property type="entry name" value="Antitox_HigA"/>
</dbReference>
<keyword evidence="4" id="KW-1185">Reference proteome</keyword>
<dbReference type="InterPro" id="IPR001387">
    <property type="entry name" value="Cro/C1-type_HTH"/>
</dbReference>
<evidence type="ECO:0000256" key="1">
    <source>
        <dbReference type="ARBA" id="ARBA00007227"/>
    </source>
</evidence>
<organism evidence="3 4">
    <name type="scientific">Acinetobacter suaedae</name>
    <dbReference type="NCBI Taxonomy" id="2609668"/>
    <lineage>
        <taxon>Bacteria</taxon>
        <taxon>Pseudomonadati</taxon>
        <taxon>Pseudomonadota</taxon>
        <taxon>Gammaproteobacteria</taxon>
        <taxon>Moraxellales</taxon>
        <taxon>Moraxellaceae</taxon>
        <taxon>Acinetobacter</taxon>
    </lineage>
</organism>
<gene>
    <name evidence="3" type="ORF">F2A31_15500</name>
</gene>
<sequence length="397" mass="45462">MNLKIIKNANDHADALKRLDELFDLDPIEGSKESNELDVLALLIEQYEMEKFPIDKPTPIEAIKFRMDQQGLKAKDLVPYIGSAPKVSEVLNNKRSLSLSMIRKLNEGLGIPVDILIQDCDKLETYHDHLDYRQFPLVEIFNRGYLTSFAGNLNDLKEYASEHISDFLKKAGFNSSFQPMLARSSANLSGNSKECDAYARLIWQAQIIHKANGLNISDEYAVGTVTKEWMQEVAKLSWYQSGPQLAIEHLKKFGITVVLEKHLPKTYLDGAVCFHNGKPIIALTLRRDTIDNFWFTLMHELAHISLHFDQNEEWFLDDLEQTCDDPREDEANALAREVLIPNNIFYSYPHTDKGVSEMASHLRISPCIVAGRIRFEANNFRLFGQKFRDQTSKILKI</sequence>
<dbReference type="Gene3D" id="1.10.260.40">
    <property type="entry name" value="lambda repressor-like DNA-binding domains"/>
    <property type="match status" value="1"/>
</dbReference>
<dbReference type="PANTHER" id="PTHR40455:SF1">
    <property type="entry name" value="ANTITOXIN HIGA"/>
    <property type="match status" value="1"/>
</dbReference>
<dbReference type="PROSITE" id="PS50943">
    <property type="entry name" value="HTH_CROC1"/>
    <property type="match status" value="1"/>
</dbReference>
<dbReference type="AlphaFoldDB" id="A0A5P1UY45"/>
<dbReference type="GO" id="GO:0006355">
    <property type="term" value="P:regulation of DNA-templated transcription"/>
    <property type="evidence" value="ECO:0007669"/>
    <property type="project" value="InterPro"/>
</dbReference>
<dbReference type="InterPro" id="IPR010359">
    <property type="entry name" value="IrrE_HExxH"/>
</dbReference>
<accession>A0A5P1UY45</accession>
<dbReference type="KEGG" id="asue:F2A31_15500"/>
<feature type="domain" description="HTH cro/C1-type" evidence="2">
    <location>
        <begin position="63"/>
        <end position="116"/>
    </location>
</feature>